<reference evidence="3 4" key="1">
    <citation type="submission" date="2023-06" db="EMBL/GenBank/DDBJ databases">
        <title>Rock-solubilizing bacteria, Microbacterium invictum, promotes re-establishment of vegetation in rocky wasteland by accelerating rock bio-weathering and reshaping soil bacterial community.</title>
        <authorList>
            <person name="Liu C."/>
        </authorList>
    </citation>
    <scope>NUCLEOTIDE SEQUENCE [LARGE SCALE GENOMIC DNA]</scope>
    <source>
        <strain evidence="3 4">X-18</strain>
    </source>
</reference>
<organism evidence="3 4">
    <name type="scientific">Microbacterium invictum</name>
    <dbReference type="NCBI Taxonomy" id="515415"/>
    <lineage>
        <taxon>Bacteria</taxon>
        <taxon>Bacillati</taxon>
        <taxon>Actinomycetota</taxon>
        <taxon>Actinomycetes</taxon>
        <taxon>Micrococcales</taxon>
        <taxon>Microbacteriaceae</taxon>
        <taxon>Microbacterium</taxon>
    </lineage>
</organism>
<dbReference type="PANTHER" id="PTHR30590">
    <property type="entry name" value="INNER MEMBRANE PROTEIN"/>
    <property type="match status" value="1"/>
</dbReference>
<accession>A0ABZ0VAF4</accession>
<keyword evidence="1" id="KW-0472">Membrane</keyword>
<evidence type="ECO:0000256" key="1">
    <source>
        <dbReference type="SAM" id="Phobius"/>
    </source>
</evidence>
<evidence type="ECO:0000259" key="2">
    <source>
        <dbReference type="Pfam" id="PF04235"/>
    </source>
</evidence>
<keyword evidence="4" id="KW-1185">Reference proteome</keyword>
<name>A0ABZ0VAF4_9MICO</name>
<dbReference type="Proteomes" id="UP001324533">
    <property type="component" value="Chromosome"/>
</dbReference>
<feature type="transmembrane region" description="Helical" evidence="1">
    <location>
        <begin position="213"/>
        <end position="239"/>
    </location>
</feature>
<keyword evidence="1" id="KW-1133">Transmembrane helix</keyword>
<feature type="transmembrane region" description="Helical" evidence="1">
    <location>
        <begin position="290"/>
        <end position="319"/>
    </location>
</feature>
<proteinExistence type="predicted"/>
<dbReference type="PANTHER" id="PTHR30590:SF2">
    <property type="entry name" value="INNER MEMBRANE PROTEIN"/>
    <property type="match status" value="1"/>
</dbReference>
<feature type="transmembrane region" description="Helical" evidence="1">
    <location>
        <begin position="260"/>
        <end position="284"/>
    </location>
</feature>
<evidence type="ECO:0000313" key="3">
    <source>
        <dbReference type="EMBL" id="WQB69676.1"/>
    </source>
</evidence>
<feature type="transmembrane region" description="Helical" evidence="1">
    <location>
        <begin position="340"/>
        <end position="359"/>
    </location>
</feature>
<dbReference type="RefSeq" id="WP_322409798.1">
    <property type="nucleotide sequence ID" value="NZ_CP139779.1"/>
</dbReference>
<sequence>MTAAASPRSASPTSLTTRLLAPDLARGAMLLFIAVANAPWYLWGVDKSVIASHPAEGSPADLVAQTIAIIAIDGRSYPMFAFLFGYGIVQLYRRQAEAGVSHADARRLLRRRHLWMIVFGFVHALLLWYGDIVGAYGLAGLVICWLFLDRRDAVLRTTAIVLVSLLGVFAVFSAVGGALTALFLPSGASDAGALVIPNPNGEPSYLLSMVLRLSFWAVLTPATAFLGLVVPAAILLAFLAARHSVLEDPAAHRRLLQRTAIIGITVGWGTGAILAAQNLGLFGFTRDLDFAFVGLHTLGGLFGGLGYVAAFTLLAARLSTRPAGPGAIGRALQATGKRSLTSYLAQSVLFAPVLCAWGLGLGDDLSSWSVALYAVGVWLVTVVFAVILERAHTRGPAEWMLRKLTYP</sequence>
<keyword evidence="1" id="KW-0812">Transmembrane</keyword>
<gene>
    <name evidence="3" type="ORF">T9R20_13360</name>
</gene>
<feature type="transmembrane region" description="Helical" evidence="1">
    <location>
        <begin position="24"/>
        <end position="43"/>
    </location>
</feature>
<protein>
    <submittedName>
        <fullName evidence="3">DUF418 domain-containing protein</fullName>
    </submittedName>
</protein>
<feature type="transmembrane region" description="Helical" evidence="1">
    <location>
        <begin position="365"/>
        <end position="388"/>
    </location>
</feature>
<dbReference type="EMBL" id="CP139779">
    <property type="protein sequence ID" value="WQB69676.1"/>
    <property type="molecule type" value="Genomic_DNA"/>
</dbReference>
<dbReference type="InterPro" id="IPR052529">
    <property type="entry name" value="Bact_Transport_Assoc"/>
</dbReference>
<dbReference type="Pfam" id="PF04235">
    <property type="entry name" value="DUF418"/>
    <property type="match status" value="1"/>
</dbReference>
<feature type="transmembrane region" description="Helical" evidence="1">
    <location>
        <begin position="160"/>
        <end position="184"/>
    </location>
</feature>
<feature type="domain" description="DUF418" evidence="2">
    <location>
        <begin position="240"/>
        <end position="406"/>
    </location>
</feature>
<feature type="transmembrane region" description="Helical" evidence="1">
    <location>
        <begin position="132"/>
        <end position="148"/>
    </location>
</feature>
<dbReference type="InterPro" id="IPR007349">
    <property type="entry name" value="DUF418"/>
</dbReference>
<evidence type="ECO:0000313" key="4">
    <source>
        <dbReference type="Proteomes" id="UP001324533"/>
    </source>
</evidence>